<reference evidence="10" key="1">
    <citation type="submission" date="2023-07" db="EMBL/GenBank/DDBJ databases">
        <title>Chromosome-level genome assembly of Artemia franciscana.</title>
        <authorList>
            <person name="Jo E."/>
        </authorList>
    </citation>
    <scope>NUCLEOTIDE SEQUENCE</scope>
    <source>
        <tissue evidence="10">Whole body</tissue>
    </source>
</reference>
<dbReference type="PROSITE" id="PS50011">
    <property type="entry name" value="PROTEIN_KINASE_DOM"/>
    <property type="match status" value="1"/>
</dbReference>
<evidence type="ECO:0000256" key="4">
    <source>
        <dbReference type="ARBA" id="ARBA00047899"/>
    </source>
</evidence>
<name>A0AA88KX13_ARTSF</name>
<dbReference type="GO" id="GO:0005524">
    <property type="term" value="F:ATP binding"/>
    <property type="evidence" value="ECO:0007669"/>
    <property type="project" value="UniProtKB-UniRule"/>
</dbReference>
<dbReference type="Pfam" id="PF00069">
    <property type="entry name" value="Pkinase"/>
    <property type="match status" value="1"/>
</dbReference>
<comment type="caution">
    <text evidence="10">The sequence shown here is derived from an EMBL/GenBank/DDBJ whole genome shotgun (WGS) entry which is preliminary data.</text>
</comment>
<dbReference type="InterPro" id="IPR017441">
    <property type="entry name" value="Protein_kinase_ATP_BS"/>
</dbReference>
<dbReference type="InterPro" id="IPR003533">
    <property type="entry name" value="Doublecortin_dom"/>
</dbReference>
<feature type="compositionally biased region" description="Polar residues" evidence="7">
    <location>
        <begin position="428"/>
        <end position="438"/>
    </location>
</feature>
<accession>A0AA88KX13</accession>
<evidence type="ECO:0000256" key="1">
    <source>
        <dbReference type="ARBA" id="ARBA00005354"/>
    </source>
</evidence>
<keyword evidence="6" id="KW-0067">ATP-binding</keyword>
<feature type="region of interest" description="Disordered" evidence="7">
    <location>
        <begin position="73"/>
        <end position="97"/>
    </location>
</feature>
<evidence type="ECO:0000256" key="3">
    <source>
        <dbReference type="ARBA" id="ARBA00031092"/>
    </source>
</evidence>
<dbReference type="InterPro" id="IPR011009">
    <property type="entry name" value="Kinase-like_dom_sf"/>
</dbReference>
<dbReference type="GO" id="GO:0004674">
    <property type="term" value="F:protein serine/threonine kinase activity"/>
    <property type="evidence" value="ECO:0007669"/>
    <property type="project" value="UniProtKB-EC"/>
</dbReference>
<protein>
    <recommendedName>
        <fullName evidence="2">non-specific serine/threonine protein kinase</fullName>
        <ecNumber evidence="2">2.7.11.1</ecNumber>
    </recommendedName>
    <alternativeName>
        <fullName evidence="3">Doublecortin-like and CAM kinase-like protein</fullName>
    </alternativeName>
</protein>
<keyword evidence="6" id="KW-0547">Nucleotide-binding</keyword>
<dbReference type="EMBL" id="JAVRJZ010000021">
    <property type="protein sequence ID" value="KAK2705221.1"/>
    <property type="molecule type" value="Genomic_DNA"/>
</dbReference>
<evidence type="ECO:0000256" key="6">
    <source>
        <dbReference type="PROSITE-ProRule" id="PRU10141"/>
    </source>
</evidence>
<dbReference type="Pfam" id="PF03607">
    <property type="entry name" value="DCX"/>
    <property type="match status" value="2"/>
</dbReference>
<proteinExistence type="inferred from homology"/>
<dbReference type="Gene3D" id="3.10.20.230">
    <property type="entry name" value="Doublecortin domain"/>
    <property type="match status" value="2"/>
</dbReference>
<feature type="domain" description="Doublecortin" evidence="9">
    <location>
        <begin position="307"/>
        <end position="390"/>
    </location>
</feature>
<comment type="catalytic activity">
    <reaction evidence="5">
        <text>L-seryl-[protein] + ATP = O-phospho-L-seryl-[protein] + ADP + H(+)</text>
        <dbReference type="Rhea" id="RHEA:17989"/>
        <dbReference type="Rhea" id="RHEA-COMP:9863"/>
        <dbReference type="Rhea" id="RHEA-COMP:11604"/>
        <dbReference type="ChEBI" id="CHEBI:15378"/>
        <dbReference type="ChEBI" id="CHEBI:29999"/>
        <dbReference type="ChEBI" id="CHEBI:30616"/>
        <dbReference type="ChEBI" id="CHEBI:83421"/>
        <dbReference type="ChEBI" id="CHEBI:456216"/>
        <dbReference type="EC" id="2.7.11.1"/>
    </reaction>
</comment>
<feature type="compositionally biased region" description="Polar residues" evidence="7">
    <location>
        <begin position="450"/>
        <end position="464"/>
    </location>
</feature>
<evidence type="ECO:0000313" key="11">
    <source>
        <dbReference type="Proteomes" id="UP001187531"/>
    </source>
</evidence>
<evidence type="ECO:0000256" key="7">
    <source>
        <dbReference type="SAM" id="MobiDB-lite"/>
    </source>
</evidence>
<dbReference type="SUPFAM" id="SSF56112">
    <property type="entry name" value="Protein kinase-like (PK-like)"/>
    <property type="match status" value="3"/>
</dbReference>
<feature type="region of interest" description="Disordered" evidence="7">
    <location>
        <begin position="412"/>
        <end position="464"/>
    </location>
</feature>
<comment type="similarity">
    <text evidence="1">Belongs to the protein kinase superfamily. CAMK Ser/Thr protein kinase family. CaMK subfamily.</text>
</comment>
<feature type="domain" description="Doublecortin" evidence="9">
    <location>
        <begin position="154"/>
        <end position="239"/>
    </location>
</feature>
<dbReference type="EC" id="2.7.11.1" evidence="2"/>
<dbReference type="SMART" id="SM00537">
    <property type="entry name" value="DCX"/>
    <property type="match status" value="2"/>
</dbReference>
<evidence type="ECO:0000256" key="5">
    <source>
        <dbReference type="ARBA" id="ARBA00048679"/>
    </source>
</evidence>
<dbReference type="SMART" id="SM00220">
    <property type="entry name" value="S_TKc"/>
    <property type="match status" value="1"/>
</dbReference>
<evidence type="ECO:0000259" key="8">
    <source>
        <dbReference type="PROSITE" id="PS50011"/>
    </source>
</evidence>
<evidence type="ECO:0000256" key="2">
    <source>
        <dbReference type="ARBA" id="ARBA00012513"/>
    </source>
</evidence>
<sequence>MEDLLPGSSQDMLSDTLNDEVSVILTKRTKADLLKMMQQVQLSVPEVAGGATSSANSFNSYNKEEIRRRLQSLPETFSAPEHSKTRTEAKEGKSLSAMVADTSPVEDQDIVKNNENDDTVTHLPPICSASANGSNTIPRSLKSAVPQSSQKKAKKIKFYRNGDKYFKGVVIAVSQEKYRTFDVLLSELNRAIGDSIHLTQGVRYVFSGEGNRITSIDEFDERQLYVCSSTEIFKKIDYEKCDEPRQFRVRSSRSPSIGLPSCALRREAPLNANYSHVKRKVAELSPDSASSNGVDIVLKNRDFIQPRLITIIKNGNKPRKSVRMLLNKKTAYSFEQVMRDITSAIKPDSGAVRKVFSLAGHQVTSLEDFFQEAMIFVAYGNEKHCLEDFDLTFDELKSVSLYGANNRRAGSAEKSRGVISVQPRGRQLSPSANGNHNGPSPAVRPRSRGRVSQGTPGARSSSTGNILDVADDGFSVPPKVLVYYDVGRTIGDGNFALVRECLDKSSKLKLALKVIDKSRCHGKEVVVESEVAILRRTNHANIVRLYRDFDFPDKLCLVMEYVPVSHRTMFRCQSRYHGKEVVVEREVAILRRTNHANIVRLYRDFDFPDKLCLVMEYVPVSHRTMFRCQSRYHGKEVVVESEVAILRRTNHANIVRLYRDFDFPDKLCLVMEYVPVSHRTMFRCQSRYHGKEVVVEREVAILRRTNHANIVRLYRDFDFPDKLCLLAQVCSIVYVGENELTV</sequence>
<keyword evidence="11" id="KW-1185">Reference proteome</keyword>
<dbReference type="PANTHER" id="PTHR24347">
    <property type="entry name" value="SERINE/THREONINE-PROTEIN KINASE"/>
    <property type="match status" value="1"/>
</dbReference>
<dbReference type="PROSITE" id="PS00107">
    <property type="entry name" value="PROTEIN_KINASE_ATP"/>
    <property type="match status" value="1"/>
</dbReference>
<feature type="binding site" evidence="6">
    <location>
        <position position="513"/>
    </location>
    <ligand>
        <name>ATP</name>
        <dbReference type="ChEBI" id="CHEBI:30616"/>
    </ligand>
</feature>
<dbReference type="AlphaFoldDB" id="A0AA88KX13"/>
<feature type="compositionally biased region" description="Basic and acidic residues" evidence="7">
    <location>
        <begin position="81"/>
        <end position="93"/>
    </location>
</feature>
<evidence type="ECO:0000259" key="9">
    <source>
        <dbReference type="PROSITE" id="PS50309"/>
    </source>
</evidence>
<organism evidence="10 11">
    <name type="scientific">Artemia franciscana</name>
    <name type="common">Brine shrimp</name>
    <name type="synonym">Artemia sanfranciscana</name>
    <dbReference type="NCBI Taxonomy" id="6661"/>
    <lineage>
        <taxon>Eukaryota</taxon>
        <taxon>Metazoa</taxon>
        <taxon>Ecdysozoa</taxon>
        <taxon>Arthropoda</taxon>
        <taxon>Crustacea</taxon>
        <taxon>Branchiopoda</taxon>
        <taxon>Anostraca</taxon>
        <taxon>Artemiidae</taxon>
        <taxon>Artemia</taxon>
    </lineage>
</organism>
<gene>
    <name evidence="10" type="ORF">QYM36_017312</name>
</gene>
<dbReference type="InterPro" id="IPR036572">
    <property type="entry name" value="Doublecortin_dom_sf"/>
</dbReference>
<dbReference type="Proteomes" id="UP001187531">
    <property type="component" value="Unassembled WGS sequence"/>
</dbReference>
<dbReference type="InterPro" id="IPR000719">
    <property type="entry name" value="Prot_kinase_dom"/>
</dbReference>
<feature type="domain" description="Protein kinase" evidence="8">
    <location>
        <begin position="484"/>
        <end position="742"/>
    </location>
</feature>
<dbReference type="Gene3D" id="3.30.200.20">
    <property type="entry name" value="Phosphorylase Kinase, domain 1"/>
    <property type="match status" value="4"/>
</dbReference>
<comment type="catalytic activity">
    <reaction evidence="4">
        <text>L-threonyl-[protein] + ATP = O-phospho-L-threonyl-[protein] + ADP + H(+)</text>
        <dbReference type="Rhea" id="RHEA:46608"/>
        <dbReference type="Rhea" id="RHEA-COMP:11060"/>
        <dbReference type="Rhea" id="RHEA-COMP:11605"/>
        <dbReference type="ChEBI" id="CHEBI:15378"/>
        <dbReference type="ChEBI" id="CHEBI:30013"/>
        <dbReference type="ChEBI" id="CHEBI:30616"/>
        <dbReference type="ChEBI" id="CHEBI:61977"/>
        <dbReference type="ChEBI" id="CHEBI:456216"/>
        <dbReference type="EC" id="2.7.11.1"/>
    </reaction>
</comment>
<dbReference type="GO" id="GO:0035556">
    <property type="term" value="P:intracellular signal transduction"/>
    <property type="evidence" value="ECO:0007669"/>
    <property type="project" value="InterPro"/>
</dbReference>
<evidence type="ECO:0000313" key="10">
    <source>
        <dbReference type="EMBL" id="KAK2705221.1"/>
    </source>
</evidence>
<dbReference type="SUPFAM" id="SSF89837">
    <property type="entry name" value="Doublecortin (DC)"/>
    <property type="match status" value="2"/>
</dbReference>
<dbReference type="PROSITE" id="PS50309">
    <property type="entry name" value="DC"/>
    <property type="match status" value="2"/>
</dbReference>